<sequence>MFFDSSSVPAPGTITATSVVRFAELVKKTATSATASSRKRKNAARKKLSCVIKEQSRFAKVADLRAVALTLTYGDVADFSPKHISAFLNRVRRTLKRMGFLLPYAWVLECASHLHYHLIVWIPRGYKLDQSKLSRWWPWGSTWVESCRSVKAWGRYMAKFVSITKLPKSARLYGYGGLDDGGRMAVSRAALPRWLLALLPAGHRVCRCPGGGWVDTETAEVHKSPYIWTPRGAMLLSPKSQ</sequence>
<accession>A0A562PSC6</accession>
<organism evidence="3 4">
    <name type="scientific">Pseudoduganella flava</name>
    <dbReference type="NCBI Taxonomy" id="871742"/>
    <lineage>
        <taxon>Bacteria</taxon>
        <taxon>Pseudomonadati</taxon>
        <taxon>Pseudomonadota</taxon>
        <taxon>Betaproteobacteria</taxon>
        <taxon>Burkholderiales</taxon>
        <taxon>Oxalobacteraceae</taxon>
        <taxon>Telluria group</taxon>
        <taxon>Pseudoduganella</taxon>
    </lineage>
</organism>
<gene>
    <name evidence="2" type="ORF">GO485_09965</name>
    <name evidence="3" type="ORF">IP92_02410</name>
</gene>
<dbReference type="Proteomes" id="UP000437862">
    <property type="component" value="Chromosome"/>
</dbReference>
<dbReference type="InterPro" id="IPR056906">
    <property type="entry name" value="ORF2/G2P_dom"/>
</dbReference>
<reference evidence="3" key="2">
    <citation type="submission" date="2019-07" db="EMBL/GenBank/DDBJ databases">
        <authorList>
            <person name="Whitman W."/>
            <person name="Huntemann M."/>
            <person name="Clum A."/>
            <person name="Pillay M."/>
            <person name="Palaniappan K."/>
            <person name="Varghese N."/>
            <person name="Mikhailova N."/>
            <person name="Stamatis D."/>
            <person name="Reddy T."/>
            <person name="Daum C."/>
            <person name="Shapiro N."/>
            <person name="Ivanova N."/>
            <person name="Kyrpides N."/>
            <person name="Woyke T."/>
        </authorList>
    </citation>
    <scope>NUCLEOTIDE SEQUENCE</scope>
    <source>
        <strain evidence="3">CGMCC 1.10685</strain>
    </source>
</reference>
<name>A0A562PSC6_9BURK</name>
<evidence type="ECO:0000313" key="4">
    <source>
        <dbReference type="Proteomes" id="UP000315112"/>
    </source>
</evidence>
<evidence type="ECO:0000259" key="1">
    <source>
        <dbReference type="Pfam" id="PF23343"/>
    </source>
</evidence>
<dbReference type="RefSeq" id="WP_145875049.1">
    <property type="nucleotide sequence ID" value="NZ_CP046904.1"/>
</dbReference>
<dbReference type="AlphaFoldDB" id="A0A562PSC6"/>
<proteinExistence type="predicted"/>
<keyword evidence="5" id="KW-1185">Reference proteome</keyword>
<evidence type="ECO:0000313" key="5">
    <source>
        <dbReference type="Proteomes" id="UP000437862"/>
    </source>
</evidence>
<evidence type="ECO:0000313" key="3">
    <source>
        <dbReference type="EMBL" id="TWI47351.1"/>
    </source>
</evidence>
<feature type="domain" description="Replication-associated protein ORF2/G2P" evidence="1">
    <location>
        <begin position="67"/>
        <end position="162"/>
    </location>
</feature>
<dbReference type="EMBL" id="VLKW01000004">
    <property type="protein sequence ID" value="TWI47351.1"/>
    <property type="molecule type" value="Genomic_DNA"/>
</dbReference>
<evidence type="ECO:0000313" key="2">
    <source>
        <dbReference type="EMBL" id="QGZ39339.1"/>
    </source>
</evidence>
<reference evidence="2 5" key="3">
    <citation type="submission" date="2019-12" db="EMBL/GenBank/DDBJ databases">
        <title>Draft Genome Sequences of Six Type Strains of the Genus Massilia.</title>
        <authorList>
            <person name="Miess H."/>
            <person name="Frediansyah A."/>
            <person name="Goeker M."/>
            <person name="Gross H."/>
        </authorList>
    </citation>
    <scope>NUCLEOTIDE SEQUENCE [LARGE SCALE GENOMIC DNA]</scope>
    <source>
        <strain evidence="2 5">DSM 26639</strain>
    </source>
</reference>
<dbReference type="Proteomes" id="UP000315112">
    <property type="component" value="Unassembled WGS sequence"/>
</dbReference>
<dbReference type="OrthoDB" id="9129069at2"/>
<dbReference type="EMBL" id="CP046904">
    <property type="protein sequence ID" value="QGZ39339.1"/>
    <property type="molecule type" value="Genomic_DNA"/>
</dbReference>
<protein>
    <recommendedName>
        <fullName evidence="1">Replication-associated protein ORF2/G2P domain-containing protein</fullName>
    </recommendedName>
</protein>
<dbReference type="Pfam" id="PF23343">
    <property type="entry name" value="REP_ORF2-G2P"/>
    <property type="match status" value="1"/>
</dbReference>
<reference evidence="3 4" key="1">
    <citation type="journal article" date="2015" name="Stand. Genomic Sci.">
        <title>Genomic Encyclopedia of Bacterial and Archaeal Type Strains, Phase III: the genomes of soil and plant-associated and newly described type strains.</title>
        <authorList>
            <person name="Whitman W.B."/>
            <person name="Woyke T."/>
            <person name="Klenk H.P."/>
            <person name="Zhou Y."/>
            <person name="Lilburn T.G."/>
            <person name="Beck B.J."/>
            <person name="De Vos P."/>
            <person name="Vandamme P."/>
            <person name="Eisen J.A."/>
            <person name="Garrity G."/>
            <person name="Hugenholtz P."/>
            <person name="Kyrpides N.C."/>
        </authorList>
    </citation>
    <scope>NUCLEOTIDE SEQUENCE [LARGE SCALE GENOMIC DNA]</scope>
    <source>
        <strain evidence="3 4">CGMCC 1.10685</strain>
    </source>
</reference>